<dbReference type="InterPro" id="IPR002035">
    <property type="entry name" value="VWF_A"/>
</dbReference>
<gene>
    <name evidence="3" type="ORF">RM552_09080</name>
</gene>
<dbReference type="SUPFAM" id="SSF53300">
    <property type="entry name" value="vWA-like"/>
    <property type="match status" value="1"/>
</dbReference>
<comment type="caution">
    <text evidence="3">The sequence shown here is derived from an EMBL/GenBank/DDBJ whole genome shotgun (WGS) entry which is preliminary data.</text>
</comment>
<dbReference type="Proteomes" id="UP001253545">
    <property type="component" value="Unassembled WGS sequence"/>
</dbReference>
<dbReference type="InterPro" id="IPR051266">
    <property type="entry name" value="CLCR"/>
</dbReference>
<dbReference type="InterPro" id="IPR021908">
    <property type="entry name" value="YfbK_C"/>
</dbReference>
<dbReference type="Pfam" id="PF12450">
    <property type="entry name" value="vWF_A"/>
    <property type="match status" value="1"/>
</dbReference>
<accession>A0ABU2ZQT8</accession>
<sequence>MPTNTLKLSLLSLTILTVFSCAGPIQESEQAKKEQSAAQHESLAETELIELDKVEAPKNRSLKDESLAKQAHVQNLAMTSHAMRIRTPIMDHIGPIPNTENYQDIEENGVHIVSENPLSTFSVDVDTGSYTNSRRLLNQGYLPPEDAVRVEEFINYFDYAYPSPTVTETPFSVNTAISVAPWNKERHILRIGLKGYEPELKANIGRNLVFLLDVSGSMNQANKLPLLKRSLTMLTNQLNEKDSVSIVVYAGASGVVLEPTKGNNKIAITAALNKLSAGGSTNGASGIQLAYRLAEQAFVEKGVNRVILATDGDFNVGMTDQNALIKLIETKREKGIALTTLGFGQGNYNDYLMEQLADAGNGNYAYIDTINEARKVLVDELQSTMQIIAKDVKIQVEFNPNQVAEYRLIGYENRKLAKEDFNNDKVDAGDIGAGHSVTALYELTLLDSKEKFNDELRYQTSTAQTETTQLNQELAFIKLRFKQPQESKSDLIEQSIGRQQITTFAEQTPDFKFATAVAGFAQLMKKSKYVQDIDYQWITETAQQAKGNDEYGYRSEFIQLVRNANELSEYSAVDSSDDDSSAVESRSIENLKVNKRNLKALTLVHQNKS</sequence>
<name>A0ABU2ZQT8_9ALTE</name>
<dbReference type="InterPro" id="IPR022156">
    <property type="entry name" value="Uncharacterised_YfbK_N"/>
</dbReference>
<keyword evidence="1" id="KW-0732">Signal</keyword>
<dbReference type="SMART" id="SM00327">
    <property type="entry name" value="VWA"/>
    <property type="match status" value="1"/>
</dbReference>
<dbReference type="Pfam" id="PF12034">
    <property type="entry name" value="YfbK_C"/>
    <property type="match status" value="1"/>
</dbReference>
<dbReference type="EMBL" id="JAVRHX010000002">
    <property type="protein sequence ID" value="MDT0594992.1"/>
    <property type="molecule type" value="Genomic_DNA"/>
</dbReference>
<protein>
    <submittedName>
        <fullName evidence="3">VWA domain-containing protein</fullName>
    </submittedName>
</protein>
<dbReference type="PROSITE" id="PS51257">
    <property type="entry name" value="PROKAR_LIPOPROTEIN"/>
    <property type="match status" value="1"/>
</dbReference>
<organism evidence="3 4">
    <name type="scientific">Glaciecola petra</name>
    <dbReference type="NCBI Taxonomy" id="3075602"/>
    <lineage>
        <taxon>Bacteria</taxon>
        <taxon>Pseudomonadati</taxon>
        <taxon>Pseudomonadota</taxon>
        <taxon>Gammaproteobacteria</taxon>
        <taxon>Alteromonadales</taxon>
        <taxon>Alteromonadaceae</taxon>
        <taxon>Glaciecola</taxon>
    </lineage>
</organism>
<dbReference type="InterPro" id="IPR036465">
    <property type="entry name" value="vWFA_dom_sf"/>
</dbReference>
<dbReference type="Gene3D" id="3.40.50.410">
    <property type="entry name" value="von Willebrand factor, type A domain"/>
    <property type="match status" value="1"/>
</dbReference>
<dbReference type="PROSITE" id="PS50234">
    <property type="entry name" value="VWFA"/>
    <property type="match status" value="1"/>
</dbReference>
<dbReference type="PANTHER" id="PTHR10579:SF43">
    <property type="entry name" value="ZINC FINGER (C3HC4-TYPE RING FINGER) FAMILY PROTEIN"/>
    <property type="match status" value="1"/>
</dbReference>
<feature type="signal peptide" evidence="1">
    <location>
        <begin position="1"/>
        <end position="22"/>
    </location>
</feature>
<evidence type="ECO:0000259" key="2">
    <source>
        <dbReference type="PROSITE" id="PS50234"/>
    </source>
</evidence>
<evidence type="ECO:0000256" key="1">
    <source>
        <dbReference type="SAM" id="SignalP"/>
    </source>
</evidence>
<feature type="chain" id="PRO_5047533611" evidence="1">
    <location>
        <begin position="23"/>
        <end position="609"/>
    </location>
</feature>
<dbReference type="PANTHER" id="PTHR10579">
    <property type="entry name" value="CALCIUM-ACTIVATED CHLORIDE CHANNEL REGULATOR"/>
    <property type="match status" value="1"/>
</dbReference>
<dbReference type="CDD" id="cd01465">
    <property type="entry name" value="vWA_subgroup"/>
    <property type="match status" value="1"/>
</dbReference>
<keyword evidence="4" id="KW-1185">Reference proteome</keyword>
<evidence type="ECO:0000313" key="4">
    <source>
        <dbReference type="Proteomes" id="UP001253545"/>
    </source>
</evidence>
<reference evidence="3 4" key="1">
    <citation type="submission" date="2023-09" db="EMBL/GenBank/DDBJ databases">
        <authorList>
            <person name="Rey-Velasco X."/>
        </authorList>
    </citation>
    <scope>NUCLEOTIDE SEQUENCE [LARGE SCALE GENOMIC DNA]</scope>
    <source>
        <strain evidence="3 4">P117</strain>
    </source>
</reference>
<dbReference type="RefSeq" id="WP_311368511.1">
    <property type="nucleotide sequence ID" value="NZ_JAVRHX010000002.1"/>
</dbReference>
<dbReference type="Pfam" id="PF00092">
    <property type="entry name" value="VWA"/>
    <property type="match status" value="1"/>
</dbReference>
<evidence type="ECO:0000313" key="3">
    <source>
        <dbReference type="EMBL" id="MDT0594992.1"/>
    </source>
</evidence>
<proteinExistence type="predicted"/>
<feature type="domain" description="VWFA" evidence="2">
    <location>
        <begin position="207"/>
        <end position="385"/>
    </location>
</feature>